<dbReference type="EMBL" id="ML178821">
    <property type="protein sequence ID" value="TFL02801.1"/>
    <property type="molecule type" value="Genomic_DNA"/>
</dbReference>
<dbReference type="InterPro" id="IPR055567">
    <property type="entry name" value="DUF7143"/>
</dbReference>
<proteinExistence type="predicted"/>
<dbReference type="PANTHER" id="PTHR37592">
    <property type="match status" value="1"/>
</dbReference>
<dbReference type="Proteomes" id="UP000305067">
    <property type="component" value="Unassembled WGS sequence"/>
</dbReference>
<reference evidence="3 4" key="1">
    <citation type="journal article" date="2019" name="Nat. Ecol. Evol.">
        <title>Megaphylogeny resolves global patterns of mushroom evolution.</title>
        <authorList>
            <person name="Varga T."/>
            <person name="Krizsan K."/>
            <person name="Foldi C."/>
            <person name="Dima B."/>
            <person name="Sanchez-Garcia M."/>
            <person name="Sanchez-Ramirez S."/>
            <person name="Szollosi G.J."/>
            <person name="Szarkandi J.G."/>
            <person name="Papp V."/>
            <person name="Albert L."/>
            <person name="Andreopoulos W."/>
            <person name="Angelini C."/>
            <person name="Antonin V."/>
            <person name="Barry K.W."/>
            <person name="Bougher N.L."/>
            <person name="Buchanan P."/>
            <person name="Buyck B."/>
            <person name="Bense V."/>
            <person name="Catcheside P."/>
            <person name="Chovatia M."/>
            <person name="Cooper J."/>
            <person name="Damon W."/>
            <person name="Desjardin D."/>
            <person name="Finy P."/>
            <person name="Geml J."/>
            <person name="Haridas S."/>
            <person name="Hughes K."/>
            <person name="Justo A."/>
            <person name="Karasinski D."/>
            <person name="Kautmanova I."/>
            <person name="Kiss B."/>
            <person name="Kocsube S."/>
            <person name="Kotiranta H."/>
            <person name="LaButti K.M."/>
            <person name="Lechner B.E."/>
            <person name="Liimatainen K."/>
            <person name="Lipzen A."/>
            <person name="Lukacs Z."/>
            <person name="Mihaltcheva S."/>
            <person name="Morgado L.N."/>
            <person name="Niskanen T."/>
            <person name="Noordeloos M.E."/>
            <person name="Ohm R.A."/>
            <person name="Ortiz-Santana B."/>
            <person name="Ovrebo C."/>
            <person name="Racz N."/>
            <person name="Riley R."/>
            <person name="Savchenko A."/>
            <person name="Shiryaev A."/>
            <person name="Soop K."/>
            <person name="Spirin V."/>
            <person name="Szebenyi C."/>
            <person name="Tomsovsky M."/>
            <person name="Tulloss R.E."/>
            <person name="Uehling J."/>
            <person name="Grigoriev I.V."/>
            <person name="Vagvolgyi C."/>
            <person name="Papp T."/>
            <person name="Martin F.M."/>
            <person name="Miettinen O."/>
            <person name="Hibbett D.S."/>
            <person name="Nagy L.G."/>
        </authorList>
    </citation>
    <scope>NUCLEOTIDE SEQUENCE [LARGE SCALE GENOMIC DNA]</scope>
    <source>
        <strain evidence="3 4">CBS 309.79</strain>
    </source>
</reference>
<dbReference type="OrthoDB" id="2497581at2759"/>
<organism evidence="3 4">
    <name type="scientific">Pterulicium gracile</name>
    <dbReference type="NCBI Taxonomy" id="1884261"/>
    <lineage>
        <taxon>Eukaryota</taxon>
        <taxon>Fungi</taxon>
        <taxon>Dikarya</taxon>
        <taxon>Basidiomycota</taxon>
        <taxon>Agaricomycotina</taxon>
        <taxon>Agaricomycetes</taxon>
        <taxon>Agaricomycetidae</taxon>
        <taxon>Agaricales</taxon>
        <taxon>Pleurotineae</taxon>
        <taxon>Pterulaceae</taxon>
        <taxon>Pterulicium</taxon>
    </lineage>
</organism>
<sequence>MLFYSASFIVSALALVGTTMAAPTLKRRQAQACFLPGRVALPAEVERGIPALAQVVTCGNGNVLSSVPDVSSGSATFSALNFQDSNKSLLGFALETFPLPANPSEVDVTRIQDALNVYIATEAGLRSLSSTRSLLDQVKVPKFFLQFQMARALASQGVALGGLTSVEHQLGKVVKNQRGSSAAELAQLNALATQI</sequence>
<accession>A0A5C3QQJ7</accession>
<keyword evidence="4" id="KW-1185">Reference proteome</keyword>
<feature type="signal peptide" evidence="1">
    <location>
        <begin position="1"/>
        <end position="21"/>
    </location>
</feature>
<dbReference type="Pfam" id="PF23631">
    <property type="entry name" value="DUF7143"/>
    <property type="match status" value="1"/>
</dbReference>
<dbReference type="AlphaFoldDB" id="A0A5C3QQJ7"/>
<protein>
    <recommendedName>
        <fullName evidence="2">DUF7143 domain-containing protein</fullName>
    </recommendedName>
</protein>
<gene>
    <name evidence="3" type="ORF">BDV98DRAFT_564854</name>
</gene>
<evidence type="ECO:0000313" key="3">
    <source>
        <dbReference type="EMBL" id="TFL02801.1"/>
    </source>
</evidence>
<feature type="chain" id="PRO_5022873702" description="DUF7143 domain-containing protein" evidence="1">
    <location>
        <begin position="22"/>
        <end position="195"/>
    </location>
</feature>
<dbReference type="PANTHER" id="PTHR37592:SF1">
    <property type="match status" value="1"/>
</dbReference>
<evidence type="ECO:0000256" key="1">
    <source>
        <dbReference type="SAM" id="SignalP"/>
    </source>
</evidence>
<evidence type="ECO:0000259" key="2">
    <source>
        <dbReference type="Pfam" id="PF23631"/>
    </source>
</evidence>
<name>A0A5C3QQJ7_9AGAR</name>
<keyword evidence="1" id="KW-0732">Signal</keyword>
<feature type="domain" description="DUF7143" evidence="2">
    <location>
        <begin position="36"/>
        <end position="194"/>
    </location>
</feature>
<evidence type="ECO:0000313" key="4">
    <source>
        <dbReference type="Proteomes" id="UP000305067"/>
    </source>
</evidence>